<feature type="site" description="Interaction with DNA" evidence="10">
    <location>
        <position position="32"/>
    </location>
</feature>
<keyword evidence="14" id="KW-1185">Reference proteome</keyword>
<comment type="subunit">
    <text evidence="10">Monomer.</text>
</comment>
<dbReference type="PROSITE" id="PS00396">
    <property type="entry name" value="TOPO_IA_1"/>
    <property type="match status" value="1"/>
</dbReference>
<name>Q7VF79_HELHP</name>
<dbReference type="PROSITE" id="PS50880">
    <property type="entry name" value="TOPRIM"/>
    <property type="match status" value="1"/>
</dbReference>
<evidence type="ECO:0000256" key="6">
    <source>
        <dbReference type="ARBA" id="ARBA00022842"/>
    </source>
</evidence>
<organism evidence="13 14">
    <name type="scientific">Helicobacter hepaticus (strain ATCC 51449 / 3B1)</name>
    <dbReference type="NCBI Taxonomy" id="235279"/>
    <lineage>
        <taxon>Bacteria</taxon>
        <taxon>Pseudomonadati</taxon>
        <taxon>Campylobacterota</taxon>
        <taxon>Epsilonproteobacteria</taxon>
        <taxon>Campylobacterales</taxon>
        <taxon>Helicobacteraceae</taxon>
        <taxon>Helicobacter</taxon>
    </lineage>
</organism>
<proteinExistence type="inferred from homology"/>
<dbReference type="Gene3D" id="2.70.20.10">
    <property type="entry name" value="Topoisomerase I, domain 3"/>
    <property type="match status" value="1"/>
</dbReference>
<evidence type="ECO:0000256" key="2">
    <source>
        <dbReference type="ARBA" id="ARBA00009446"/>
    </source>
</evidence>
<dbReference type="EC" id="5.6.2.1" evidence="10"/>
<evidence type="ECO:0000313" key="14">
    <source>
        <dbReference type="Proteomes" id="UP000002495"/>
    </source>
</evidence>
<keyword evidence="9 10" id="KW-0413">Isomerase</keyword>
<dbReference type="InterPro" id="IPR000380">
    <property type="entry name" value="Topo_IA"/>
</dbReference>
<dbReference type="RefSeq" id="WP_011116637.1">
    <property type="nucleotide sequence ID" value="NC_004917.1"/>
</dbReference>
<dbReference type="InterPro" id="IPR013824">
    <property type="entry name" value="Topo_IA_cen_sub1"/>
</dbReference>
<dbReference type="SUPFAM" id="SSF56712">
    <property type="entry name" value="Prokaryotic type I DNA topoisomerase"/>
    <property type="match status" value="1"/>
</dbReference>
<dbReference type="InterPro" id="IPR003601">
    <property type="entry name" value="Topo_IA_2"/>
</dbReference>
<keyword evidence="5" id="KW-0862">Zinc</keyword>
<dbReference type="CDD" id="cd03363">
    <property type="entry name" value="TOPRIM_TopoIA_TopoI"/>
    <property type="match status" value="1"/>
</dbReference>
<dbReference type="AlphaFoldDB" id="Q7VF79"/>
<keyword evidence="8 10" id="KW-0238">DNA-binding</keyword>
<dbReference type="InterPro" id="IPR034149">
    <property type="entry name" value="TOPRIM_TopoI"/>
</dbReference>
<dbReference type="InterPro" id="IPR013825">
    <property type="entry name" value="Topo_IA_cen_sub2"/>
</dbReference>
<comment type="catalytic activity">
    <reaction evidence="1 10">
        <text>ATP-independent breakage of single-stranded DNA, followed by passage and rejoining.</text>
        <dbReference type="EC" id="5.6.2.1"/>
    </reaction>
</comment>
<dbReference type="Pfam" id="PF01131">
    <property type="entry name" value="Topoisom_bac"/>
    <property type="match status" value="1"/>
</dbReference>
<dbReference type="Gene3D" id="3.40.50.140">
    <property type="match status" value="1"/>
</dbReference>
<evidence type="ECO:0000259" key="12">
    <source>
        <dbReference type="PROSITE" id="PS52039"/>
    </source>
</evidence>
<evidence type="ECO:0000256" key="5">
    <source>
        <dbReference type="ARBA" id="ARBA00022833"/>
    </source>
</evidence>
<sequence>MKDLIIVESPAKARTIKNFLGSKYEVIASKGHIRDLPKYTFGIDIKDKTFHPQYTISKDHMEIVEKIKVASKKAKVTYIATDEDREGEAIGFHITQALNLPYEKIPRIVFHEITKNAITHSLQNPRQIDMAKVNAQQARRLLDRIVGFKLSELISSKIQRGLSAGRVQSSALKIIVDREREIRAFKPTIYFLINAVFNMKPKSKQKNQDNGQNNIEAELITYDKKLEKLSLQNFEAVEAMLEHIQKQQFFIKEIITKSKKISTPPPFMTSTLQQSASSLLGFSPSRTMSIAQRLYEGVETNFGSMGVITYMRTDSLNIAKEAQKAAREMIIKTYGKEYVPAKTKNYATKSKAAQEAHEAIRPTNLDFTPEIAKSYLKPEEHKLYALIYYRFLASQSQDALFEIQNIIFTPHNQTHLIEFKASGRKLVYDGFYKIMGNDDKDKLLPECKEGEDVLLNNIESVQKSTEAPSRYSEASIIKSMESLGIGRPSTYAPTIALLVAREYVNIEKKQLVPQESAFKVIEMLESYFDEIVDTHFTAGLEDKLDEIAQAKMNWESVLWEFYQPFMQKIESGKKVIVSQKVAIPTGEMCPKCGKELVQRKSKYGEFIACSGYPKCKYIKPTQQDSQSQSQEYGVCEKCGEPMIKKFGRNGEFIACSGYPKCKNTKSLTDKAQAHSVEGVVCPECEGEIVKRFSRRGAFYGCKNYPKCTFISKFEPIKEKCPQCGGISVEREYRKKQVRECLKCKHRIEI</sequence>
<feature type="site" description="Interaction with DNA" evidence="10">
    <location>
        <position position="312"/>
    </location>
</feature>
<dbReference type="InterPro" id="IPR006171">
    <property type="entry name" value="TOPRIM_dom"/>
</dbReference>
<reference evidence="13 14" key="1">
    <citation type="journal article" date="2003" name="Proc. Natl. Acad. Sci. U.S.A.">
        <title>The complete genome sequence of the carcinogenic bacterium Helicobacter hepaticus.</title>
        <authorList>
            <person name="Suerbaum S."/>
            <person name="Josenhans C."/>
            <person name="Sterzenbach T."/>
            <person name="Drescher B."/>
            <person name="Brandt P."/>
            <person name="Bell M."/>
            <person name="Droege M."/>
            <person name="Fartmann B."/>
            <person name="Fischer H.-P."/>
            <person name="Ge Z."/>
            <person name="Hoerster A."/>
            <person name="Holland R."/>
            <person name="Klein K."/>
            <person name="Koenig J."/>
            <person name="Macko L."/>
            <person name="Mendz G.L."/>
            <person name="Nyakatura G."/>
            <person name="Schauer D.B."/>
            <person name="Shen Z."/>
            <person name="Weber J."/>
            <person name="Frosch M."/>
            <person name="Fox J.G."/>
        </authorList>
    </citation>
    <scope>NUCLEOTIDE SEQUENCE [LARGE SCALE GENOMIC DNA]</scope>
    <source>
        <strain evidence="14">ATCC 51449 / 3B1</strain>
    </source>
</reference>
<dbReference type="SMART" id="SM00437">
    <property type="entry name" value="TOP1Ac"/>
    <property type="match status" value="1"/>
</dbReference>
<evidence type="ECO:0000256" key="1">
    <source>
        <dbReference type="ARBA" id="ARBA00000213"/>
    </source>
</evidence>
<evidence type="ECO:0000259" key="11">
    <source>
        <dbReference type="PROSITE" id="PS50880"/>
    </source>
</evidence>
<dbReference type="OrthoDB" id="9804262at2"/>
<dbReference type="InterPro" id="IPR005733">
    <property type="entry name" value="TopoI_bac-type"/>
</dbReference>
<comment type="caution">
    <text evidence="10">Lacks conserved residue(s) required for the propagation of feature annotation.</text>
</comment>
<feature type="site" description="Interaction with DNA" evidence="10">
    <location>
        <position position="143"/>
    </location>
</feature>
<dbReference type="NCBIfam" id="TIGR01051">
    <property type="entry name" value="topA_bact"/>
    <property type="match status" value="1"/>
</dbReference>
<dbReference type="SUPFAM" id="SSF57783">
    <property type="entry name" value="Zinc beta-ribbon"/>
    <property type="match status" value="3"/>
</dbReference>
<evidence type="ECO:0000256" key="8">
    <source>
        <dbReference type="ARBA" id="ARBA00023125"/>
    </source>
</evidence>
<comment type="function">
    <text evidence="10">Releases the supercoiling and torsional tension of DNA, which is introduced during the DNA replication and transcription, by transiently cleaving and rejoining one strand of the DNA duplex. Introduces a single-strand break via transesterification at a target site in duplex DNA. The scissile phosphodiester is attacked by the catalytic tyrosine of the enzyme, resulting in the formation of a DNA-(5'-phosphotyrosyl)-enzyme intermediate and the expulsion of a 3'-OH DNA strand. The free DNA strand then undergoes passage around the unbroken strand, thus removing DNA supercoils. Finally, in the religation step, the DNA 3'-OH attacks the covalent intermediate to expel the active-site tyrosine and restore the DNA phosphodiester backbone.</text>
</comment>
<keyword evidence="6" id="KW-0460">Magnesium</keyword>
<dbReference type="GO" id="GO:0003917">
    <property type="term" value="F:DNA topoisomerase type I (single strand cut, ATP-independent) activity"/>
    <property type="evidence" value="ECO:0007669"/>
    <property type="project" value="UniProtKB-UniRule"/>
</dbReference>
<evidence type="ECO:0000256" key="7">
    <source>
        <dbReference type="ARBA" id="ARBA00023029"/>
    </source>
</evidence>
<dbReference type="PRINTS" id="PR00417">
    <property type="entry name" value="PRTPISMRASEI"/>
</dbReference>
<keyword evidence="3" id="KW-0479">Metal-binding</keyword>
<dbReference type="Gene3D" id="1.10.290.10">
    <property type="entry name" value="Topoisomerase I, domain 4"/>
    <property type="match status" value="1"/>
</dbReference>
<evidence type="ECO:0000256" key="9">
    <source>
        <dbReference type="ARBA" id="ARBA00023235"/>
    </source>
</evidence>
<dbReference type="SMART" id="SM00436">
    <property type="entry name" value="TOP1Bc"/>
    <property type="match status" value="1"/>
</dbReference>
<dbReference type="GO" id="GO:0005694">
    <property type="term" value="C:chromosome"/>
    <property type="evidence" value="ECO:0007669"/>
    <property type="project" value="InterPro"/>
</dbReference>
<accession>Q7VF79</accession>
<feature type="site" description="Interaction with DNA" evidence="10">
    <location>
        <position position="501"/>
    </location>
</feature>
<keyword evidence="4" id="KW-0863">Zinc-finger</keyword>
<dbReference type="InterPro" id="IPR023405">
    <property type="entry name" value="Topo_IA_core_domain"/>
</dbReference>
<feature type="site" description="Interaction with DNA" evidence="10">
    <location>
        <position position="140"/>
    </location>
</feature>
<evidence type="ECO:0000256" key="3">
    <source>
        <dbReference type="ARBA" id="ARBA00022723"/>
    </source>
</evidence>
<dbReference type="Gene3D" id="1.10.460.10">
    <property type="entry name" value="Topoisomerase I, domain 2"/>
    <property type="match status" value="1"/>
</dbReference>
<feature type="domain" description="Toprim" evidence="11">
    <location>
        <begin position="2"/>
        <end position="113"/>
    </location>
</feature>
<dbReference type="PANTHER" id="PTHR42785">
    <property type="entry name" value="DNA TOPOISOMERASE, TYPE IA, CORE"/>
    <property type="match status" value="1"/>
</dbReference>
<protein>
    <recommendedName>
        <fullName evidence="10">DNA topoisomerase 1</fullName>
        <ecNumber evidence="10">5.6.2.1</ecNumber>
    </recommendedName>
    <alternativeName>
        <fullName evidence="10">DNA topoisomerase I</fullName>
    </alternativeName>
</protein>
<dbReference type="STRING" id="235279.HH_1798"/>
<feature type="region of interest" description="Interaction with DNA" evidence="10">
    <location>
        <begin position="163"/>
        <end position="168"/>
    </location>
</feature>
<dbReference type="GO" id="GO:0006265">
    <property type="term" value="P:DNA topological change"/>
    <property type="evidence" value="ECO:0007669"/>
    <property type="project" value="UniProtKB-UniRule"/>
</dbReference>
<dbReference type="EMBL" id="AE017125">
    <property type="protein sequence ID" value="AAP78395.1"/>
    <property type="molecule type" value="Genomic_DNA"/>
</dbReference>
<dbReference type="InterPro" id="IPR013498">
    <property type="entry name" value="Topo_IA_Znf"/>
</dbReference>
<dbReference type="PANTHER" id="PTHR42785:SF1">
    <property type="entry name" value="DNA TOPOISOMERASE"/>
    <property type="match status" value="1"/>
</dbReference>
<feature type="site" description="Interaction with DNA" evidence="10">
    <location>
        <position position="139"/>
    </location>
</feature>
<dbReference type="CDD" id="cd00186">
    <property type="entry name" value="TOP1Ac"/>
    <property type="match status" value="1"/>
</dbReference>
<dbReference type="Gene3D" id="3.30.65.10">
    <property type="entry name" value="Bacterial Topoisomerase I, domain 1"/>
    <property type="match status" value="2"/>
</dbReference>
<dbReference type="KEGG" id="hhe:HH_1798"/>
<feature type="domain" description="Topo IA-type catalytic" evidence="12">
    <location>
        <begin position="129"/>
        <end position="569"/>
    </location>
</feature>
<feature type="active site" description="O-(5'-phospho-DNA)-tyrosine intermediate" evidence="10">
    <location>
        <position position="310"/>
    </location>
</feature>
<dbReference type="eggNOG" id="COG0550">
    <property type="taxonomic scope" value="Bacteria"/>
</dbReference>
<gene>
    <name evidence="10 13" type="primary">topA</name>
    <name evidence="13" type="ordered locus">HH_1798</name>
</gene>
<dbReference type="GO" id="GO:0003677">
    <property type="term" value="F:DNA binding"/>
    <property type="evidence" value="ECO:0007669"/>
    <property type="project" value="UniProtKB-KW"/>
</dbReference>
<dbReference type="PROSITE" id="PS52039">
    <property type="entry name" value="TOPO_IA_2"/>
    <property type="match status" value="1"/>
</dbReference>
<dbReference type="InterPro" id="IPR013826">
    <property type="entry name" value="Topo_IA_cen_sub3"/>
</dbReference>
<dbReference type="InterPro" id="IPR003602">
    <property type="entry name" value="Topo_IA_DNA-bd_dom"/>
</dbReference>
<dbReference type="SMART" id="SM00493">
    <property type="entry name" value="TOPRIM"/>
    <property type="match status" value="1"/>
</dbReference>
<dbReference type="InterPro" id="IPR023406">
    <property type="entry name" value="Topo_IA_AS"/>
</dbReference>
<keyword evidence="7 10" id="KW-0799">Topoisomerase</keyword>
<dbReference type="HAMAP" id="MF_00952">
    <property type="entry name" value="Topoisom_1_prok"/>
    <property type="match status" value="1"/>
</dbReference>
<dbReference type="GO" id="GO:0008270">
    <property type="term" value="F:zinc ion binding"/>
    <property type="evidence" value="ECO:0007669"/>
    <property type="project" value="UniProtKB-KW"/>
</dbReference>
<dbReference type="Pfam" id="PF01396">
    <property type="entry name" value="Zn_ribbon_Top1"/>
    <property type="match status" value="3"/>
</dbReference>
<evidence type="ECO:0000256" key="4">
    <source>
        <dbReference type="ARBA" id="ARBA00022771"/>
    </source>
</evidence>
<dbReference type="Proteomes" id="UP000002495">
    <property type="component" value="Chromosome"/>
</dbReference>
<dbReference type="Pfam" id="PF01751">
    <property type="entry name" value="Toprim"/>
    <property type="match status" value="1"/>
</dbReference>
<evidence type="ECO:0000313" key="13">
    <source>
        <dbReference type="EMBL" id="AAP78395.1"/>
    </source>
</evidence>
<dbReference type="InterPro" id="IPR013497">
    <property type="entry name" value="Topo_IA_cen"/>
</dbReference>
<comment type="similarity">
    <text evidence="2 10">Belongs to the type IA topoisomerase family.</text>
</comment>
<dbReference type="InterPro" id="IPR028612">
    <property type="entry name" value="Topoisom_1_IA"/>
</dbReference>
<evidence type="ECO:0000256" key="10">
    <source>
        <dbReference type="HAMAP-Rule" id="MF_00952"/>
    </source>
</evidence>
<dbReference type="HOGENOM" id="CLU_002929_4_3_7"/>